<organism evidence="3 4">
    <name type="scientific">Micromonospora eburnea</name>
    <dbReference type="NCBI Taxonomy" id="227316"/>
    <lineage>
        <taxon>Bacteria</taxon>
        <taxon>Bacillati</taxon>
        <taxon>Actinomycetota</taxon>
        <taxon>Actinomycetes</taxon>
        <taxon>Micromonosporales</taxon>
        <taxon>Micromonosporaceae</taxon>
        <taxon>Micromonospora</taxon>
    </lineage>
</organism>
<dbReference type="GO" id="GO:0000166">
    <property type="term" value="F:nucleotide binding"/>
    <property type="evidence" value="ECO:0007669"/>
    <property type="project" value="InterPro"/>
</dbReference>
<dbReference type="SUPFAM" id="SSF51735">
    <property type="entry name" value="NAD(P)-binding Rossmann-fold domains"/>
    <property type="match status" value="1"/>
</dbReference>
<dbReference type="Pfam" id="PF22725">
    <property type="entry name" value="GFO_IDH_MocA_C3"/>
    <property type="match status" value="1"/>
</dbReference>
<dbReference type="STRING" id="227316.GA0070604_2854"/>
<protein>
    <submittedName>
        <fullName evidence="3">Predicted dehydrogenase</fullName>
    </submittedName>
</protein>
<evidence type="ECO:0000313" key="3">
    <source>
        <dbReference type="EMBL" id="SCL53790.1"/>
    </source>
</evidence>
<evidence type="ECO:0000259" key="2">
    <source>
        <dbReference type="Pfam" id="PF22725"/>
    </source>
</evidence>
<dbReference type="SUPFAM" id="SSF55347">
    <property type="entry name" value="Glyceraldehyde-3-phosphate dehydrogenase-like, C-terminal domain"/>
    <property type="match status" value="1"/>
</dbReference>
<dbReference type="RefSeq" id="WP_167363463.1">
    <property type="nucleotide sequence ID" value="NZ_FMHY01000002.1"/>
</dbReference>
<dbReference type="Gene3D" id="3.30.360.10">
    <property type="entry name" value="Dihydrodipicolinate Reductase, domain 2"/>
    <property type="match status" value="1"/>
</dbReference>
<dbReference type="AlphaFoldDB" id="A0A1C6UI96"/>
<gene>
    <name evidence="3" type="ORF">GA0070604_2854</name>
</gene>
<dbReference type="InterPro" id="IPR055170">
    <property type="entry name" value="GFO_IDH_MocA-like_dom"/>
</dbReference>
<dbReference type="Pfam" id="PF01408">
    <property type="entry name" value="GFO_IDH_MocA"/>
    <property type="match status" value="1"/>
</dbReference>
<feature type="domain" description="GFO/IDH/MocA-like oxidoreductase" evidence="2">
    <location>
        <begin position="132"/>
        <end position="253"/>
    </location>
</feature>
<dbReference type="InterPro" id="IPR000683">
    <property type="entry name" value="Gfo/Idh/MocA-like_OxRdtase_N"/>
</dbReference>
<proteinExistence type="predicted"/>
<sequence>MSRRIRAGVLSAGAWSESTHLPALANAEDVDLVVVSRPDGDRARELAERFGADGAETDWRAALTYDLDAVIVSSPPVAHEEMVTEALRSGAHVLCEKPFALEAGSARRMVTAARDNGRELLVAFGWSATPVFTRARALLERGGLGDVEHVAMHLVVATRELLHGSEDGGWGGSGGSQTATYTDPAVSAGGAAAVSMSHELGMLLWLLDRRVTEVTARTHPAGHRIDLHDSVLLTFEGEVTATVSCASTHPVTTRPEWYLGIQGSAADLWIDSALDRWRVRFADGTIDESRTAGDGAYSAQLPTQTLIDIAAGRLPAAPAGMSGDLAARVVEVTDAIYHSARVGGAVRLPEGKES</sequence>
<evidence type="ECO:0000259" key="1">
    <source>
        <dbReference type="Pfam" id="PF01408"/>
    </source>
</evidence>
<dbReference type="PANTHER" id="PTHR43377">
    <property type="entry name" value="BILIVERDIN REDUCTASE A"/>
    <property type="match status" value="1"/>
</dbReference>
<keyword evidence="4" id="KW-1185">Reference proteome</keyword>
<dbReference type="InterPro" id="IPR051450">
    <property type="entry name" value="Gfo/Idh/MocA_Oxidoreductases"/>
</dbReference>
<dbReference type="PANTHER" id="PTHR43377:SF1">
    <property type="entry name" value="BILIVERDIN REDUCTASE A"/>
    <property type="match status" value="1"/>
</dbReference>
<dbReference type="InterPro" id="IPR036291">
    <property type="entry name" value="NAD(P)-bd_dom_sf"/>
</dbReference>
<dbReference type="Proteomes" id="UP000199696">
    <property type="component" value="Unassembled WGS sequence"/>
</dbReference>
<name>A0A1C6UI96_9ACTN</name>
<reference evidence="4" key="1">
    <citation type="submission" date="2016-06" db="EMBL/GenBank/DDBJ databases">
        <authorList>
            <person name="Varghese N."/>
            <person name="Submissions Spin"/>
        </authorList>
    </citation>
    <scope>NUCLEOTIDE SEQUENCE [LARGE SCALE GENOMIC DNA]</scope>
    <source>
        <strain evidence="4">DSM 44814</strain>
    </source>
</reference>
<evidence type="ECO:0000313" key="4">
    <source>
        <dbReference type="Proteomes" id="UP000199696"/>
    </source>
</evidence>
<feature type="domain" description="Gfo/Idh/MocA-like oxidoreductase N-terminal" evidence="1">
    <location>
        <begin position="8"/>
        <end position="124"/>
    </location>
</feature>
<dbReference type="Gene3D" id="3.40.50.720">
    <property type="entry name" value="NAD(P)-binding Rossmann-like Domain"/>
    <property type="match status" value="1"/>
</dbReference>
<accession>A0A1C6UI96</accession>
<dbReference type="EMBL" id="FMHY01000002">
    <property type="protein sequence ID" value="SCL53790.1"/>
    <property type="molecule type" value="Genomic_DNA"/>
</dbReference>